<sequence length="367" mass="40223">MASQSNLSSPKYGYDFVISTTQASINSGLLEFLDNSEQEATCLFFVANEDAVPTEIELDKLLKLSNGVNPFDIPPNTSFDDPRIKKDLIGARFMGAIKIRIGLPPGVMPKDLPSIVHFGSDASSVGFNMFCSELTVINCTPAGYGEGKWDVWEQPSGKSWYFSTLVNLTVAELDKSLDGPIYFQKHTSEKEAILRQLNKISSTSFDLQQILYDLEHAALVALPAIEGIEEGSTPEYLLTRYFINVYAKHCQAEGLPLAAVTATPQSPDPSQLQMTSFQRQVSHLKDDKGNVIANPDMEEQAVTTLDFLCVTDGKPMPGSASFGWNWVEKNEVDDESGMISVNRAAAGHFLVDQMRPAISKHCASIAP</sequence>
<comment type="caution">
    <text evidence="1">The sequence shown here is derived from an EMBL/GenBank/DDBJ whole genome shotgun (WGS) entry which is preliminary data.</text>
</comment>
<accession>A0AAW0QLS1</accession>
<gene>
    <name evidence="1" type="ORF">PG999_007704</name>
</gene>
<protein>
    <submittedName>
        <fullName evidence="1">Uncharacterized protein</fullName>
    </submittedName>
</protein>
<keyword evidence="2" id="KW-1185">Reference proteome</keyword>
<name>A0AAW0QLS1_9PEZI</name>
<dbReference type="AlphaFoldDB" id="A0AAW0QLS1"/>
<organism evidence="1 2">
    <name type="scientific">Apiospora kogelbergensis</name>
    <dbReference type="NCBI Taxonomy" id="1337665"/>
    <lineage>
        <taxon>Eukaryota</taxon>
        <taxon>Fungi</taxon>
        <taxon>Dikarya</taxon>
        <taxon>Ascomycota</taxon>
        <taxon>Pezizomycotina</taxon>
        <taxon>Sordariomycetes</taxon>
        <taxon>Xylariomycetidae</taxon>
        <taxon>Amphisphaeriales</taxon>
        <taxon>Apiosporaceae</taxon>
        <taxon>Apiospora</taxon>
    </lineage>
</organism>
<reference evidence="1 2" key="1">
    <citation type="submission" date="2023-01" db="EMBL/GenBank/DDBJ databases">
        <title>Analysis of 21 Apiospora genomes using comparative genomics revels a genus with tremendous synthesis potential of carbohydrate active enzymes and secondary metabolites.</title>
        <authorList>
            <person name="Sorensen T."/>
        </authorList>
    </citation>
    <scope>NUCLEOTIDE SEQUENCE [LARGE SCALE GENOMIC DNA]</scope>
    <source>
        <strain evidence="1 2">CBS 117206</strain>
    </source>
</reference>
<proteinExistence type="predicted"/>
<evidence type="ECO:0000313" key="2">
    <source>
        <dbReference type="Proteomes" id="UP001392437"/>
    </source>
</evidence>
<dbReference type="Proteomes" id="UP001392437">
    <property type="component" value="Unassembled WGS sequence"/>
</dbReference>
<dbReference type="EMBL" id="JAQQWP010000007">
    <property type="protein sequence ID" value="KAK8109567.1"/>
    <property type="molecule type" value="Genomic_DNA"/>
</dbReference>
<evidence type="ECO:0000313" key="1">
    <source>
        <dbReference type="EMBL" id="KAK8109567.1"/>
    </source>
</evidence>